<reference evidence="1" key="1">
    <citation type="submission" date="2014-12" db="EMBL/GenBank/DDBJ databases">
        <authorList>
            <person name="Reynard J.-S."/>
            <person name="Schneeberger P.H.-H."/>
            <person name="Frey J.E."/>
            <person name="Schaerer S."/>
        </authorList>
    </citation>
    <scope>NUCLEOTIDE SEQUENCE</scope>
    <source>
        <strain evidence="1">Ob</strain>
    </source>
</reference>
<protein>
    <submittedName>
        <fullName evidence="1">p60 protein</fullName>
    </submittedName>
</protein>
<reference evidence="1" key="2">
    <citation type="journal article" date="2015" name="Phytopathology">
        <title>Biological, serological and molecular characterization of a highly divergent strain of GLRaV-4 causing grapevine leafroll disease.</title>
        <authorList>
            <person name="Reynard J.S."/>
            <person name="Schneeberger P.H."/>
            <person name="Frey J."/>
            <person name="Schaerer S."/>
        </authorList>
    </citation>
    <scope>NUCLEOTIDE SEQUENCE</scope>
    <source>
        <strain evidence="1">Ob</strain>
    </source>
</reference>
<organism evidence="1">
    <name type="scientific">Grapevine leafroll-associated virus 4</name>
    <dbReference type="NCBI Taxonomy" id="70177"/>
    <lineage>
        <taxon>Viruses</taxon>
        <taxon>Riboviria</taxon>
        <taxon>Orthornavirae</taxon>
        <taxon>Kitrinoviricota</taxon>
        <taxon>Alsuviricetes</taxon>
        <taxon>Martellivirales</taxon>
        <taxon>Closteroviridae</taxon>
        <taxon>Ampelovirus</taxon>
        <taxon>Ampelovirus tetravitis</taxon>
    </lineage>
</organism>
<proteinExistence type="predicted"/>
<sequence length="546" mass="61194">MALSATSTYVAISQQDPKFLELLRSFWGEDDVSELAGKVFAFLKNSYESISGRFSLGSYSCSTWYGGSAEALTAWPDSEGWGRHLLANYITAEKVLAHMHYPLESEIKFAVATPDSVLRDKLSRVGKTVTDISTFPYKVTRQDAKTCAVNFGRPDVYTEDLIFCIGNYLGRLPVKEEVFGEKILPIAAVRAGTLMLVVDENTLSNERKLAILNLRGKNKMGDPVEGVYFKTRAPEIRAVATFIFDSDNVDLVIELPAVQSTILNCLRAYPVAAETFEDRVDGLVHVQARVRKELEGLIPFKKEADLDVVLREASLLPGEIFRGDAATIYPRFQRNVTGGVLLRVGSRFSVAEYSSLTRRLVAALLNRNLSLTVGYTEAVLMILQRYIHYRTNALRFVNLPNVLQFYKGSDLITVNFEGVDEVFSTYQHTIPEIERAWCAPLADVAYMFLKDTGGSFAKWKDLPDIPSHMNFDFVGYVDPKLLSRPELSSLTSLTERFRSRKTPVRGFQLGGRASNPIDHMVENLNLSELESNSIKRLASNKFRGRI</sequence>
<accession>A0A0E3X1E9</accession>
<dbReference type="EMBL" id="KP313764">
    <property type="protein sequence ID" value="AKB90854.1"/>
    <property type="molecule type" value="Genomic_RNA"/>
</dbReference>
<dbReference type="InterPro" id="IPR004909">
    <property type="entry name" value="Vir_Hsp90"/>
</dbReference>
<name>A0A0E3X1E9_9CLOS</name>
<dbReference type="Pfam" id="PF03225">
    <property type="entry name" value="Viral_Hsp90"/>
    <property type="match status" value="1"/>
</dbReference>
<evidence type="ECO:0000313" key="1">
    <source>
        <dbReference type="EMBL" id="AKB90854.1"/>
    </source>
</evidence>